<gene>
    <name evidence="1" type="ORF">dsat_2672</name>
</gene>
<dbReference type="Proteomes" id="UP000014975">
    <property type="component" value="Unassembled WGS sequence"/>
</dbReference>
<dbReference type="STRING" id="1121439.dsat_2672"/>
<keyword evidence="1" id="KW-0378">Hydrolase</keyword>
<sequence length="210" mass="23915">MTRYESDDSPLFHRPGLFQSSLRPEWLVPTDEQCLAWWDRYDMPEHIRAHSLVVARVAGQLAELAHAAGLDVCVQSVRASALLHDLAKHYCILHGGSHSLIGGAWAMELTGNPVLAMGVTHHVYWPFEINVSRYFMPLAVLYGDKRAKHENLVSLRERFEDLLVRYGHTPEIQEKIRWTVEQALLIEERMSTLLGEDLDAYPFDSGRLVG</sequence>
<evidence type="ECO:0000313" key="1">
    <source>
        <dbReference type="EMBL" id="EPR34630.1"/>
    </source>
</evidence>
<reference evidence="1 2" key="1">
    <citation type="journal article" date="2013" name="Genome Announc.">
        <title>Draft genome sequences for three mercury-methylating, sulfate-reducing bacteria.</title>
        <authorList>
            <person name="Brown S.D."/>
            <person name="Hurt R.A.Jr."/>
            <person name="Gilmour C.C."/>
            <person name="Elias D.A."/>
        </authorList>
    </citation>
    <scope>NUCLEOTIDE SEQUENCE [LARGE SCALE GENOMIC DNA]</scope>
    <source>
        <strain evidence="1 2">DSM 16529</strain>
    </source>
</reference>
<dbReference type="SUPFAM" id="SSF109604">
    <property type="entry name" value="HD-domain/PDEase-like"/>
    <property type="match status" value="1"/>
</dbReference>
<dbReference type="AlphaFoldDB" id="S7TDH3"/>
<dbReference type="PATRIC" id="fig|1121439.3.peg.1076"/>
<dbReference type="Gene3D" id="1.10.3210.10">
    <property type="entry name" value="Hypothetical protein af1432"/>
    <property type="match status" value="1"/>
</dbReference>
<name>S7TDH3_9BACT</name>
<dbReference type="EMBL" id="ATHI01000007">
    <property type="protein sequence ID" value="EPR34630.1"/>
    <property type="molecule type" value="Genomic_DNA"/>
</dbReference>
<organism evidence="1 2">
    <name type="scientific">Alkalidesulfovibrio alkalitolerans DSM 16529</name>
    <dbReference type="NCBI Taxonomy" id="1121439"/>
    <lineage>
        <taxon>Bacteria</taxon>
        <taxon>Pseudomonadati</taxon>
        <taxon>Thermodesulfobacteriota</taxon>
        <taxon>Desulfovibrionia</taxon>
        <taxon>Desulfovibrionales</taxon>
        <taxon>Desulfovibrionaceae</taxon>
        <taxon>Alkalidesulfovibrio</taxon>
    </lineage>
</organism>
<proteinExistence type="predicted"/>
<accession>S7TDH3</accession>
<protein>
    <submittedName>
        <fullName evidence="1">Metal dependent phosphohydrolase</fullName>
    </submittedName>
</protein>
<evidence type="ECO:0000313" key="2">
    <source>
        <dbReference type="Proteomes" id="UP000014975"/>
    </source>
</evidence>
<dbReference type="GO" id="GO:0016787">
    <property type="term" value="F:hydrolase activity"/>
    <property type="evidence" value="ECO:0007669"/>
    <property type="project" value="UniProtKB-KW"/>
</dbReference>
<dbReference type="RefSeq" id="WP_020886557.1">
    <property type="nucleotide sequence ID" value="NZ_ATHI01000007.1"/>
</dbReference>
<dbReference type="eggNOG" id="COG1418">
    <property type="taxonomic scope" value="Bacteria"/>
</dbReference>
<comment type="caution">
    <text evidence="1">The sequence shown here is derived from an EMBL/GenBank/DDBJ whole genome shotgun (WGS) entry which is preliminary data.</text>
</comment>
<keyword evidence="2" id="KW-1185">Reference proteome</keyword>